<gene>
    <name evidence="1" type="ORF">SDC9_199194</name>
</gene>
<proteinExistence type="predicted"/>
<protein>
    <submittedName>
        <fullName evidence="1">Uncharacterized protein</fullName>
    </submittedName>
</protein>
<name>A0A645IKJ6_9ZZZZ</name>
<accession>A0A645IKJ6</accession>
<comment type="caution">
    <text evidence="1">The sequence shown here is derived from an EMBL/GenBank/DDBJ whole genome shotgun (WGS) entry which is preliminary data.</text>
</comment>
<organism evidence="1">
    <name type="scientific">bioreactor metagenome</name>
    <dbReference type="NCBI Taxonomy" id="1076179"/>
    <lineage>
        <taxon>unclassified sequences</taxon>
        <taxon>metagenomes</taxon>
        <taxon>ecological metagenomes</taxon>
    </lineage>
</organism>
<dbReference type="EMBL" id="VSSQ01116764">
    <property type="protein sequence ID" value="MPN51546.1"/>
    <property type="molecule type" value="Genomic_DNA"/>
</dbReference>
<evidence type="ECO:0000313" key="1">
    <source>
        <dbReference type="EMBL" id="MPN51546.1"/>
    </source>
</evidence>
<sequence>MSQMVLDCVIACVFSCEVVQSTCWNEMKERDEIVWGLRVQFSDGEIIYIPDISTKWSDAERLRKRLEGATLSAEFLPDIVDDYLGELYG</sequence>
<reference evidence="1" key="1">
    <citation type="submission" date="2019-08" db="EMBL/GenBank/DDBJ databases">
        <authorList>
            <person name="Kucharzyk K."/>
            <person name="Murdoch R.W."/>
            <person name="Higgins S."/>
            <person name="Loffler F."/>
        </authorList>
    </citation>
    <scope>NUCLEOTIDE SEQUENCE</scope>
</reference>
<dbReference type="AlphaFoldDB" id="A0A645IKJ6"/>